<dbReference type="PANTHER" id="PTHR37574">
    <property type="entry name" value="LIPASE B"/>
    <property type="match status" value="1"/>
</dbReference>
<accession>A0A4R1HL37</accession>
<keyword evidence="2" id="KW-1185">Reference proteome</keyword>
<gene>
    <name evidence="1" type="ORF">EV378_5194</name>
</gene>
<keyword evidence="1" id="KW-0378">Hydrolase</keyword>
<dbReference type="AlphaFoldDB" id="A0A4R1HL37"/>
<organism evidence="1 2">
    <name type="scientific">Pseudonocardia endophytica</name>
    <dbReference type="NCBI Taxonomy" id="401976"/>
    <lineage>
        <taxon>Bacteria</taxon>
        <taxon>Bacillati</taxon>
        <taxon>Actinomycetota</taxon>
        <taxon>Actinomycetes</taxon>
        <taxon>Pseudonocardiales</taxon>
        <taxon>Pseudonocardiaceae</taxon>
        <taxon>Pseudonocardia</taxon>
    </lineage>
</organism>
<dbReference type="Proteomes" id="UP000295560">
    <property type="component" value="Unassembled WGS sequence"/>
</dbReference>
<dbReference type="RefSeq" id="WP_132429990.1">
    <property type="nucleotide sequence ID" value="NZ_SMFZ01000002.1"/>
</dbReference>
<dbReference type="InterPro" id="IPR053228">
    <property type="entry name" value="Stereospecific_Lipase"/>
</dbReference>
<dbReference type="EMBL" id="SMFZ01000002">
    <property type="protein sequence ID" value="TCK21215.1"/>
    <property type="molecule type" value="Genomic_DNA"/>
</dbReference>
<name>A0A4R1HL37_PSEEN</name>
<dbReference type="GO" id="GO:0016787">
    <property type="term" value="F:hydrolase activity"/>
    <property type="evidence" value="ECO:0007669"/>
    <property type="project" value="UniProtKB-KW"/>
</dbReference>
<evidence type="ECO:0000313" key="2">
    <source>
        <dbReference type="Proteomes" id="UP000295560"/>
    </source>
</evidence>
<dbReference type="SUPFAM" id="SSF53474">
    <property type="entry name" value="alpha/beta-Hydrolases"/>
    <property type="match status" value="1"/>
</dbReference>
<dbReference type="OrthoDB" id="8871309at2"/>
<protein>
    <submittedName>
        <fullName evidence="1">Triacylglycerol esterase/lipase EstA (Alpha/beta hydrolase family)</fullName>
    </submittedName>
</protein>
<dbReference type="PANTHER" id="PTHR37574:SF1">
    <property type="entry name" value="LIPASE B"/>
    <property type="match status" value="1"/>
</dbReference>
<dbReference type="Gene3D" id="3.40.50.1820">
    <property type="entry name" value="alpha/beta hydrolase"/>
    <property type="match status" value="1"/>
</dbReference>
<reference evidence="1 2" key="1">
    <citation type="submission" date="2019-03" db="EMBL/GenBank/DDBJ databases">
        <title>Sequencing the genomes of 1000 actinobacteria strains.</title>
        <authorList>
            <person name="Klenk H.-P."/>
        </authorList>
    </citation>
    <scope>NUCLEOTIDE SEQUENCE [LARGE SCALE GENOMIC DNA]</scope>
    <source>
        <strain evidence="1 2">DSM 44969</strain>
    </source>
</reference>
<proteinExistence type="predicted"/>
<dbReference type="InterPro" id="IPR029058">
    <property type="entry name" value="AB_hydrolase_fold"/>
</dbReference>
<evidence type="ECO:0000313" key="1">
    <source>
        <dbReference type="EMBL" id="TCK21215.1"/>
    </source>
</evidence>
<comment type="caution">
    <text evidence="1">The sequence shown here is derived from an EMBL/GenBank/DDBJ whole genome shotgun (WGS) entry which is preliminary data.</text>
</comment>
<sequence length="260" mass="26083">MSPRRRLVLLLAGGLVVVVLVVVLVSVGGRGPASGGPVAQDRPGPVLLVPGYGGNRTSLEALAGRLQASGRQADVLTLEGDGTGDLNRQVDLLDRAVDDALAAGAPSVDVVGYSAGGVVTGLWAARDDGASKARRIVTLGSPLHGARIAALGSTFVPDACPDACRQLAPGSSLLGELDAAPVSVPWLSVWTTGDETVTPPDSARLEGATNVELQRFCPGAAVTHSGLPSDPAVTGLVRRALSTDPIGAAPADCGTLRAAA</sequence>